<feature type="compositionally biased region" description="Basic and acidic residues" evidence="1">
    <location>
        <begin position="1850"/>
        <end position="1870"/>
    </location>
</feature>
<reference evidence="4 5" key="1">
    <citation type="submission" date="2019-11" db="EMBL/GenBank/DDBJ databases">
        <title>Type strains purchased from KCTC, JCM and DSMZ.</title>
        <authorList>
            <person name="Lu H."/>
        </authorList>
    </citation>
    <scope>NUCLEOTIDE SEQUENCE [LARGE SCALE GENOMIC DNA]</scope>
    <source>
        <strain evidence="4 5">KCTC 42409</strain>
    </source>
</reference>
<evidence type="ECO:0000259" key="3">
    <source>
        <dbReference type="PROSITE" id="PS50208"/>
    </source>
</evidence>
<feature type="region of interest" description="Disordered" evidence="1">
    <location>
        <begin position="2110"/>
        <end position="2133"/>
    </location>
</feature>
<gene>
    <name evidence="4" type="ORF">GM668_27365</name>
</gene>
<feature type="compositionally biased region" description="Low complexity" evidence="1">
    <location>
        <begin position="1827"/>
        <end position="1843"/>
    </location>
</feature>
<feature type="signal peptide" evidence="2">
    <location>
        <begin position="1"/>
        <end position="35"/>
    </location>
</feature>
<dbReference type="InterPro" id="IPR050909">
    <property type="entry name" value="Bact_Autotransporter_VF"/>
</dbReference>
<comment type="caution">
    <text evidence="4">The sequence shown here is derived from an EMBL/GenBank/DDBJ whole genome shotgun (WGS) entry which is preliminary data.</text>
</comment>
<dbReference type="PANTHER" id="PTHR12338">
    <property type="entry name" value="AUTOTRANSPORTER"/>
    <property type="match status" value="1"/>
</dbReference>
<dbReference type="EMBL" id="WNLA01000030">
    <property type="protein sequence ID" value="MTW05802.1"/>
    <property type="molecule type" value="Genomic_DNA"/>
</dbReference>
<dbReference type="SUPFAM" id="SSF51126">
    <property type="entry name" value="Pectin lyase-like"/>
    <property type="match status" value="1"/>
</dbReference>
<dbReference type="Pfam" id="PF05860">
    <property type="entry name" value="TPS"/>
    <property type="match status" value="1"/>
</dbReference>
<dbReference type="OrthoDB" id="218680at2"/>
<feature type="domain" description="Caspase family p20" evidence="3">
    <location>
        <begin position="2270"/>
        <end position="2348"/>
    </location>
</feature>
<dbReference type="Gene3D" id="2.160.20.10">
    <property type="entry name" value="Single-stranded right-handed beta-helix, Pectin lyase-like"/>
    <property type="match status" value="1"/>
</dbReference>
<proteinExistence type="predicted"/>
<dbReference type="InterPro" id="IPR011050">
    <property type="entry name" value="Pectin_lyase_fold/virulence"/>
</dbReference>
<sequence>MPRLACLTAQIRAAYLAASGATLLSVLLLPLSADAAPVDPVVRAGTATFAINGNVYTVTNAPNTIIDWRQFNTANGELLRFIQQNPQSVVLNRVTGNDPSQLFGLLQSNGKVVLVNPNGILFGPNAQVDVAGLIASTLNLSDADFLAGRMAFNGGGGLLNNQGRITTPLGGSVFLLGGDVTNSGVITAPGGRILLAAGQSISLADAGTPGLSVTLKANGNKALNLGEVNAQGGSIDMYGALVDHQGIARADSAAVDARGNIVLKATDAATVTGAISAAGTAGQGGSVQVLGDSVALGGSARIDASGAQGGGTVLVGGDFKGANPAVANARTATVAAGAQIDASATGNGDGGKVVVWSNDKTDFAGSIFARGGAQGGNGGQVETSGKVLSFDKGYVNTLAPKGLTGNWLLDPAVFCFYASSSSECTGAAAAGATSFNQLGNILVSTGGTLQATDFITFLPSGGNAAVAPTIPSGVTMTVKAPYIEVGNGSTINTRAVGLVLDASSAYGTTTLADTSGANLTGTIAIGGDLTSNASQTLLSTGNILLANRGGAFAALRMTSATGTQSLSTTGQLLLAGGSSSSRQAALFSDGAQTINAGQLTLRAGNAAGTSGGQVEINAKGSQTITATDVTLQAGEAGWAIISNNATGAKQTIKADSITVSGGAAGTDSRAVIINSGDNSVQDITATSALNINGGAGGVRNFGIIKSQGGATDSATTQTITAGAIKITGGGGGGGNYATIDSTGAQSVTAKSIALTGGDSGTATTGSAPYASIDSNAGGQTINVAGNLALTAGAGTLGSEAYIYSASNQTINLTAGSLVLQAGAAGKGNAAYIGMDGANVTQRITAPSITMLSGGGTDNFTAFHTNGTGITQTVTANNLSMTGGGGNTSGNWSHLWLNDTSGANVSKQTINAGTITLTGGAGGTDQNAMIGGNGEQRVNADSIALTGGAGVNAGGTIGTDGNQVIVVKNALTMKAGSNNGAEARIGGSGTSSVTADSISLQGGSAGSGTSASINASKDVTVTVNGALNLTGGAGTNNGANVSSSASLTINAGSIAMAGGATGSGNSANLNSGAAMNVTVANAFNLTAGAGGTGNSATIGSAGNETIAAATIAITGGSGGTSNHANVSMTGGTDTVQKVTAGTITMQGGQGGSDNIAGLHANGTRVTQDINATTGLTVAAGNGTGNWAHVAAGYQDLTPSTQRITTGALKLAGSSDTAANSATNALILNYGAQAIKGGSMTLAAGQTAAYVQNGNTSGGTGAQSVELTGALQVTGGAGNNAFAGLITNRSQTIAADSITLVGGGTGTNTSAYISGGNTADQAISANRIALTGGGGLRSSAGIYKGAGGGTQSITIKGGGSLTLQGGTGDTLPATGQQSDYCNGCKLSSNSAMIYSQGSSQVVDFVSGGTLTLTGGTRGSDNTALLIGNMDNGATQTITSSGGAANYPVISMTGGSGGYYNAADGANAGNVAAIGAFDASTSAQAANGLKTINAKSITLNGGGGASERGGALLATGNGNSIVNVTSDLVMNGGTSNKAFVAPTDPAKAYWPDFGSMAGITARGNVDLKVGGNLVIHGGSGISSPAGIALTNGGKLTANIAGATRIDAGASQAGITTGVTGADALPAAGSAGVTIGTADSVTTSTFASSSKSFTLEGTINVTGSTQDAQLVGSYSGGTINGPGWRALGAKPLVAEIYASDAVEVGDNAGINTPNGSWIAVLGPKAAAQVGSSENTLTYSALASHGYQWTTAAYDSSNAQNFRFILPDNSPIVETHADEVIAQTACTSNPALCVTPPVAAATPTSAVAPVVIDVKLTGGVDETPLSASLAQAKTETPAAQAAPAAAPKVQGPRVAAREKEEAKAAEDRKSTADLKREAKEATAVVKASQEAARKAALAAQKEAAEAKRLAAAAAKTEAQATRATAAVGAAEGDLRAAEADAREARAALSAATTPALKTQAQLRLATAEAARAGAEAKLADARAKRAELGAQGSEAGARRTQAESAVYDAGAKEAAAEAKLASAAHTEALLRAREAKDPAARAVAQRLADDKRIEATQRTAESDVRKSIADDLHFASEQSKAQADARQAQAQAALAMAAARRDEMRVQRALARARQEEALGGKGAAGRSAQGGKDAAEKLVAAETKRAETSQAAANAKAQAAEAKQRKADEGMAEVARRDAARRDRAVKAFVAGANASMTASQLAQLAALRHEYKGLLFKDALKVLEQNGRAADLPACGGTVSNTCMPSFAQARMEWPTSRPLVRKPVAAYLPQIERKVAIVIGINEYADKRIPQLDTAVPDADAVARQLETSMGYETRVLRNATKADIVAALQGVARELDPNDSLVVYYAGHGYLRPVAKGQSQGYWIPSDGTVSSPANWMSNADVSKLLANIPAKQVMLVSDSCYSGTFSREQKVAASGDASSILAKRSVTVMSSGGEEPVSDEGVEGHSIFAWSLMQSIKKVGQVEPGVRVFDATREQVTAAYPQVPQYGAAVSAGHTAGGDYLFETRSYK</sequence>
<accession>A0A6L6Q9A8</accession>
<dbReference type="SUPFAM" id="SSF52129">
    <property type="entry name" value="Caspase-like"/>
    <property type="match status" value="1"/>
</dbReference>
<dbReference type="NCBIfam" id="TIGR01901">
    <property type="entry name" value="adhes_NPXG"/>
    <property type="match status" value="1"/>
</dbReference>
<dbReference type="PROSITE" id="PS50208">
    <property type="entry name" value="CASPASE_P20"/>
    <property type="match status" value="1"/>
</dbReference>
<dbReference type="SMART" id="SM00912">
    <property type="entry name" value="Haemagg_act"/>
    <property type="match status" value="1"/>
</dbReference>
<protein>
    <submittedName>
        <fullName evidence="4">Filamentous hemagglutinin N-terminal domain-containing protein</fullName>
    </submittedName>
</protein>
<dbReference type="InterPro" id="IPR008638">
    <property type="entry name" value="FhaB/CdiA-like_TPS"/>
</dbReference>
<dbReference type="InterPro" id="IPR011600">
    <property type="entry name" value="Pept_C14_caspase"/>
</dbReference>
<feature type="region of interest" description="Disordered" evidence="1">
    <location>
        <begin position="1827"/>
        <end position="1870"/>
    </location>
</feature>
<dbReference type="Gene3D" id="3.40.50.1460">
    <property type="match status" value="1"/>
</dbReference>
<dbReference type="Proteomes" id="UP000484015">
    <property type="component" value="Unassembled WGS sequence"/>
</dbReference>
<evidence type="ECO:0000313" key="5">
    <source>
        <dbReference type="Proteomes" id="UP000484015"/>
    </source>
</evidence>
<feature type="compositionally biased region" description="Low complexity" evidence="1">
    <location>
        <begin position="2144"/>
        <end position="2157"/>
    </location>
</feature>
<dbReference type="Pfam" id="PF00656">
    <property type="entry name" value="Peptidase_C14"/>
    <property type="match status" value="1"/>
</dbReference>
<evidence type="ECO:0000256" key="2">
    <source>
        <dbReference type="SAM" id="SignalP"/>
    </source>
</evidence>
<dbReference type="GO" id="GO:0006508">
    <property type="term" value="P:proteolysis"/>
    <property type="evidence" value="ECO:0007669"/>
    <property type="project" value="InterPro"/>
</dbReference>
<feature type="chain" id="PRO_5026910910" evidence="2">
    <location>
        <begin position="36"/>
        <end position="2508"/>
    </location>
</feature>
<feature type="region of interest" description="Disordered" evidence="1">
    <location>
        <begin position="2141"/>
        <end position="2160"/>
    </location>
</feature>
<evidence type="ECO:0000313" key="4">
    <source>
        <dbReference type="EMBL" id="MTW05802.1"/>
    </source>
</evidence>
<dbReference type="InterPro" id="IPR012334">
    <property type="entry name" value="Pectin_lyas_fold"/>
</dbReference>
<dbReference type="PANTHER" id="PTHR12338:SF5">
    <property type="entry name" value="ANTIGEN 43-RELATED"/>
    <property type="match status" value="1"/>
</dbReference>
<keyword evidence="5" id="KW-1185">Reference proteome</keyword>
<dbReference type="InterPro" id="IPR029030">
    <property type="entry name" value="Caspase-like_dom_sf"/>
</dbReference>
<keyword evidence="2" id="KW-0732">Signal</keyword>
<dbReference type="GO" id="GO:0004197">
    <property type="term" value="F:cysteine-type endopeptidase activity"/>
    <property type="evidence" value="ECO:0007669"/>
    <property type="project" value="InterPro"/>
</dbReference>
<organism evidence="4 5">
    <name type="scientific">Pseudoduganella ginsengisoli</name>
    <dbReference type="NCBI Taxonomy" id="1462440"/>
    <lineage>
        <taxon>Bacteria</taxon>
        <taxon>Pseudomonadati</taxon>
        <taxon>Pseudomonadota</taxon>
        <taxon>Betaproteobacteria</taxon>
        <taxon>Burkholderiales</taxon>
        <taxon>Oxalobacteraceae</taxon>
        <taxon>Telluria group</taxon>
        <taxon>Pseudoduganella</taxon>
    </lineage>
</organism>
<dbReference type="InterPro" id="IPR001309">
    <property type="entry name" value="Pept_C14_p20"/>
</dbReference>
<dbReference type="RefSeq" id="WP_155442142.1">
    <property type="nucleotide sequence ID" value="NZ_WNLA01000030.1"/>
</dbReference>
<evidence type="ECO:0000256" key="1">
    <source>
        <dbReference type="SAM" id="MobiDB-lite"/>
    </source>
</evidence>
<name>A0A6L6Q9A8_9BURK</name>